<organism evidence="1 2">
    <name type="scientific">Clathrospora elynae</name>
    <dbReference type="NCBI Taxonomy" id="706981"/>
    <lineage>
        <taxon>Eukaryota</taxon>
        <taxon>Fungi</taxon>
        <taxon>Dikarya</taxon>
        <taxon>Ascomycota</taxon>
        <taxon>Pezizomycotina</taxon>
        <taxon>Dothideomycetes</taxon>
        <taxon>Pleosporomycetidae</taxon>
        <taxon>Pleosporales</taxon>
        <taxon>Diademaceae</taxon>
        <taxon>Clathrospora</taxon>
    </lineage>
</organism>
<sequence length="330" mass="37500">MSTTGCRKPFAYKQNQIVKPPKTSCTEINLITHAFVVGTIIAARNSYASAKALAPILHRNRSNLSALVRCVEQRAKDGALYLWVPILYKNDLGRRRRALLTQEQKDAIIKIVTLLRQNQEKEAHQSIAERNFNSIMPKMSVSTFENVMEQYAWALAHNPNKYKVGDGLGYDFRTWTRKDEIYNDDVCHESNRKDCCLQFFGAFRYGHKVPCHVYFHETQAGIEAGARSLDQKNLIMKAQSNSSQLSAHAALQVLNETNVNLRQSTVKEHSRGLSHGSIHSKIKASHVYYLRIELLITNPALQMTICVLKSVRVRPTGGSKKWHGWVTHQI</sequence>
<protein>
    <submittedName>
        <fullName evidence="1">Uncharacterized protein</fullName>
    </submittedName>
</protein>
<gene>
    <name evidence="1" type="ORF">EJ02DRAFT_502573</name>
</gene>
<name>A0A6A5ST10_9PLEO</name>
<evidence type="ECO:0000313" key="2">
    <source>
        <dbReference type="Proteomes" id="UP000800038"/>
    </source>
</evidence>
<proteinExistence type="predicted"/>
<accession>A0A6A5ST10</accession>
<dbReference type="AlphaFoldDB" id="A0A6A5ST10"/>
<dbReference type="Proteomes" id="UP000800038">
    <property type="component" value="Unassembled WGS sequence"/>
</dbReference>
<reference evidence="1" key="1">
    <citation type="journal article" date="2020" name="Stud. Mycol.">
        <title>101 Dothideomycetes genomes: a test case for predicting lifestyles and emergence of pathogens.</title>
        <authorList>
            <person name="Haridas S."/>
            <person name="Albert R."/>
            <person name="Binder M."/>
            <person name="Bloem J."/>
            <person name="Labutti K."/>
            <person name="Salamov A."/>
            <person name="Andreopoulos B."/>
            <person name="Baker S."/>
            <person name="Barry K."/>
            <person name="Bills G."/>
            <person name="Bluhm B."/>
            <person name="Cannon C."/>
            <person name="Castanera R."/>
            <person name="Culley D."/>
            <person name="Daum C."/>
            <person name="Ezra D."/>
            <person name="Gonzalez J."/>
            <person name="Henrissat B."/>
            <person name="Kuo A."/>
            <person name="Liang C."/>
            <person name="Lipzen A."/>
            <person name="Lutzoni F."/>
            <person name="Magnuson J."/>
            <person name="Mondo S."/>
            <person name="Nolan M."/>
            <person name="Ohm R."/>
            <person name="Pangilinan J."/>
            <person name="Park H.-J."/>
            <person name="Ramirez L."/>
            <person name="Alfaro M."/>
            <person name="Sun H."/>
            <person name="Tritt A."/>
            <person name="Yoshinaga Y."/>
            <person name="Zwiers L.-H."/>
            <person name="Turgeon B."/>
            <person name="Goodwin S."/>
            <person name="Spatafora J."/>
            <person name="Crous P."/>
            <person name="Grigoriev I."/>
        </authorList>
    </citation>
    <scope>NUCLEOTIDE SEQUENCE</scope>
    <source>
        <strain evidence="1">CBS 161.51</strain>
    </source>
</reference>
<evidence type="ECO:0000313" key="1">
    <source>
        <dbReference type="EMBL" id="KAF1942878.1"/>
    </source>
</evidence>
<dbReference type="EMBL" id="ML976031">
    <property type="protein sequence ID" value="KAF1942878.1"/>
    <property type="molecule type" value="Genomic_DNA"/>
</dbReference>
<keyword evidence="2" id="KW-1185">Reference proteome</keyword>